<dbReference type="PANTHER" id="PTHR10663:SF388">
    <property type="entry name" value="GOLGI-SPECIFIC BREFELDIN A-RESISTANCE GUANINE NUCLEOTIDE EXCHANGE FACTOR 1"/>
    <property type="match status" value="1"/>
</dbReference>
<proteinExistence type="predicted"/>
<dbReference type="PROSITE" id="PS50003">
    <property type="entry name" value="PH_DOMAIN"/>
    <property type="match status" value="1"/>
</dbReference>
<dbReference type="Pfam" id="PF01369">
    <property type="entry name" value="Sec7"/>
    <property type="match status" value="1"/>
</dbReference>
<dbReference type="Gene3D" id="1.10.220.20">
    <property type="match status" value="1"/>
</dbReference>
<evidence type="ECO:0000313" key="4">
    <source>
        <dbReference type="EMBL" id="KAL1507822.1"/>
    </source>
</evidence>
<dbReference type="SMART" id="SM00233">
    <property type="entry name" value="PH"/>
    <property type="match status" value="1"/>
</dbReference>
<dbReference type="PROSITE" id="PS50190">
    <property type="entry name" value="SEC7"/>
    <property type="match status" value="1"/>
</dbReference>
<feature type="domain" description="PH" evidence="2">
    <location>
        <begin position="442"/>
        <end position="557"/>
    </location>
</feature>
<dbReference type="GO" id="GO:0032012">
    <property type="term" value="P:regulation of ARF protein signal transduction"/>
    <property type="evidence" value="ECO:0007669"/>
    <property type="project" value="InterPro"/>
</dbReference>
<dbReference type="CDD" id="cd00171">
    <property type="entry name" value="Sec7"/>
    <property type="match status" value="1"/>
</dbReference>
<dbReference type="InterPro" id="IPR001849">
    <property type="entry name" value="PH_domain"/>
</dbReference>
<dbReference type="AlphaFoldDB" id="A0AB34IXG5"/>
<dbReference type="Proteomes" id="UP001515480">
    <property type="component" value="Unassembled WGS sequence"/>
</dbReference>
<evidence type="ECO:0000256" key="1">
    <source>
        <dbReference type="SAM" id="MobiDB-lite"/>
    </source>
</evidence>
<dbReference type="SMART" id="SM00222">
    <property type="entry name" value="Sec7"/>
    <property type="match status" value="1"/>
</dbReference>
<dbReference type="Gene3D" id="2.30.29.30">
    <property type="entry name" value="Pleckstrin-homology domain (PH domain)/Phosphotyrosine-binding domain (PTB)"/>
    <property type="match status" value="1"/>
</dbReference>
<dbReference type="GO" id="GO:0005085">
    <property type="term" value="F:guanyl-nucleotide exchange factor activity"/>
    <property type="evidence" value="ECO:0007669"/>
    <property type="project" value="InterPro"/>
</dbReference>
<dbReference type="Pfam" id="PF00169">
    <property type="entry name" value="PH"/>
    <property type="match status" value="1"/>
</dbReference>
<organism evidence="4 5">
    <name type="scientific">Prymnesium parvum</name>
    <name type="common">Toxic golden alga</name>
    <dbReference type="NCBI Taxonomy" id="97485"/>
    <lineage>
        <taxon>Eukaryota</taxon>
        <taxon>Haptista</taxon>
        <taxon>Haptophyta</taxon>
        <taxon>Prymnesiophyceae</taxon>
        <taxon>Prymnesiales</taxon>
        <taxon>Prymnesiaceae</taxon>
        <taxon>Prymnesium</taxon>
    </lineage>
</organism>
<feature type="region of interest" description="Disordered" evidence="1">
    <location>
        <begin position="190"/>
        <end position="230"/>
    </location>
</feature>
<evidence type="ECO:0000313" key="5">
    <source>
        <dbReference type="Proteomes" id="UP001515480"/>
    </source>
</evidence>
<accession>A0AB34IXG5</accession>
<dbReference type="GO" id="GO:0012505">
    <property type="term" value="C:endomembrane system"/>
    <property type="evidence" value="ECO:0007669"/>
    <property type="project" value="UniProtKB-ARBA"/>
</dbReference>
<dbReference type="GO" id="GO:0005737">
    <property type="term" value="C:cytoplasm"/>
    <property type="evidence" value="ECO:0007669"/>
    <property type="project" value="UniProtKB-ARBA"/>
</dbReference>
<dbReference type="InterPro" id="IPR035999">
    <property type="entry name" value="Sec7_dom_sf"/>
</dbReference>
<gene>
    <name evidence="4" type="ORF">AB1Y20_007430</name>
</gene>
<dbReference type="InterPro" id="IPR023394">
    <property type="entry name" value="Sec7_C_sf"/>
</dbReference>
<reference evidence="4 5" key="1">
    <citation type="journal article" date="2024" name="Science">
        <title>Giant polyketide synthase enzymes in the biosynthesis of giant marine polyether toxins.</title>
        <authorList>
            <person name="Fallon T.R."/>
            <person name="Shende V.V."/>
            <person name="Wierzbicki I.H."/>
            <person name="Pendleton A.L."/>
            <person name="Watervoot N.F."/>
            <person name="Auber R.P."/>
            <person name="Gonzalez D.J."/>
            <person name="Wisecaver J.H."/>
            <person name="Moore B.S."/>
        </authorList>
    </citation>
    <scope>NUCLEOTIDE SEQUENCE [LARGE SCALE GENOMIC DNA]</scope>
    <source>
        <strain evidence="4 5">12B1</strain>
    </source>
</reference>
<dbReference type="PANTHER" id="PTHR10663">
    <property type="entry name" value="GUANYL-NUCLEOTIDE EXCHANGE FACTOR"/>
    <property type="match status" value="1"/>
</dbReference>
<sequence>MPVVLFDDFDDSAPWGWLHPLHDAPRKPLLGSHLTLTAAALALPSDAAPASPPLLKLRRPSAGQPAALTALSPAHIFLNGERIAPHAEAALCHADVLAVARADAAACAFRFCEAERELPELGAPRAADGAALLPPAREASAVSAELALLEAMQREVEAWSAAFEAAHARAPKHSEKLAGVGAYRVLERMKRQQRRSQGEAPSARQTRVTQRRSNEDYGLAEGEEATDGLGVAVDTGEEVTMPQEARWRFNKSPKEAVKWLCEEGAIGASGEDWTDAGSTMAKWFLQEEGLSKAKVGEFLGGNSPLQVATLQAFTRLLELSDLHLVAALRYYLSLFKLPGEAQIIDRILLAFAAQWTAANAASVDCSIIDSDVAYILSYSIVMLNTDLHNPQVVNKMTLEQWFRNNRGIGVRGADLPKQMLEELYNAIAKEEIKLEQREFIRTTNCEGWLVKRGGRVQTWKRRWVILSGSVLYYFEDVKNPEPKGLVPLEDVTVRSSSEKPFAFTLHHDAADGGKLKSAKSTKPGGAMQAGKHTSFVFAADSEEDRQRWMRAVRNEVQGTRWREVRGISSTSSDV</sequence>
<feature type="domain" description="SEC7" evidence="3">
    <location>
        <begin position="248"/>
        <end position="430"/>
    </location>
</feature>
<protein>
    <submittedName>
        <fullName evidence="4">Uncharacterized protein</fullName>
    </submittedName>
</protein>
<dbReference type="EMBL" id="JBGBPQ010000017">
    <property type="protein sequence ID" value="KAL1507822.1"/>
    <property type="molecule type" value="Genomic_DNA"/>
</dbReference>
<comment type="caution">
    <text evidence="4">The sequence shown here is derived from an EMBL/GenBank/DDBJ whole genome shotgun (WGS) entry which is preliminary data.</text>
</comment>
<keyword evidence="5" id="KW-1185">Reference proteome</keyword>
<dbReference type="Gene3D" id="1.10.1000.11">
    <property type="entry name" value="Arf Nucleotide-binding Site Opener,domain 2"/>
    <property type="match status" value="1"/>
</dbReference>
<dbReference type="InterPro" id="IPR011993">
    <property type="entry name" value="PH-like_dom_sf"/>
</dbReference>
<evidence type="ECO:0000259" key="3">
    <source>
        <dbReference type="PROSITE" id="PS50190"/>
    </source>
</evidence>
<name>A0AB34IXG5_PRYPA</name>
<dbReference type="SUPFAM" id="SSF48425">
    <property type="entry name" value="Sec7 domain"/>
    <property type="match status" value="1"/>
</dbReference>
<dbReference type="GO" id="GO:0016192">
    <property type="term" value="P:vesicle-mediated transport"/>
    <property type="evidence" value="ECO:0007669"/>
    <property type="project" value="UniProtKB-ARBA"/>
</dbReference>
<dbReference type="InterPro" id="IPR000904">
    <property type="entry name" value="Sec7_dom"/>
</dbReference>
<dbReference type="SUPFAM" id="SSF50729">
    <property type="entry name" value="PH domain-like"/>
    <property type="match status" value="1"/>
</dbReference>
<evidence type="ECO:0000259" key="2">
    <source>
        <dbReference type="PROSITE" id="PS50003"/>
    </source>
</evidence>